<comment type="caution">
    <text evidence="8">The sequence shown here is derived from an EMBL/GenBank/DDBJ whole genome shotgun (WGS) entry which is preliminary data.</text>
</comment>
<dbReference type="Pfam" id="PF01061">
    <property type="entry name" value="ABC2_membrane"/>
    <property type="match status" value="1"/>
</dbReference>
<feature type="coiled-coil region" evidence="5">
    <location>
        <begin position="359"/>
        <end position="470"/>
    </location>
</feature>
<evidence type="ECO:0000313" key="9">
    <source>
        <dbReference type="Proteomes" id="UP000199318"/>
    </source>
</evidence>
<dbReference type="InterPro" id="IPR017500">
    <property type="entry name" value="Phage_infect_YhgE_N"/>
</dbReference>
<reference evidence="9" key="1">
    <citation type="submission" date="2016-10" db="EMBL/GenBank/DDBJ databases">
        <authorList>
            <person name="de Groot N.N."/>
        </authorList>
    </citation>
    <scope>NUCLEOTIDE SEQUENCE [LARGE SCALE GENOMIC DNA]</scope>
    <source>
        <strain evidence="9">10nlg</strain>
    </source>
</reference>
<dbReference type="PANTHER" id="PTHR43077">
    <property type="entry name" value="TRANSPORT PERMEASE YVFS-RELATED"/>
    <property type="match status" value="1"/>
</dbReference>
<evidence type="ECO:0000256" key="3">
    <source>
        <dbReference type="ARBA" id="ARBA00022989"/>
    </source>
</evidence>
<feature type="transmembrane region" description="Helical" evidence="6">
    <location>
        <begin position="697"/>
        <end position="719"/>
    </location>
</feature>
<feature type="transmembrane region" description="Helical" evidence="6">
    <location>
        <begin position="626"/>
        <end position="647"/>
    </location>
</feature>
<name>A0A1H9W8U5_9BACI</name>
<dbReference type="RefSeq" id="WP_093074457.1">
    <property type="nucleotide sequence ID" value="NZ_FOGV01000029.1"/>
</dbReference>
<proteinExistence type="predicted"/>
<keyword evidence="2 6" id="KW-0812">Transmembrane</keyword>
<accession>A0A1H9W8U5</accession>
<evidence type="ECO:0000259" key="7">
    <source>
        <dbReference type="Pfam" id="PF01061"/>
    </source>
</evidence>
<feature type="coiled-coil region" evidence="5">
    <location>
        <begin position="305"/>
        <end position="332"/>
    </location>
</feature>
<keyword evidence="9" id="KW-1185">Reference proteome</keyword>
<dbReference type="Gene3D" id="3.40.1710.10">
    <property type="entry name" value="abc type-2 transporter like domain"/>
    <property type="match status" value="1"/>
</dbReference>
<dbReference type="InterPro" id="IPR013525">
    <property type="entry name" value="ABC2_TM"/>
</dbReference>
<protein>
    <submittedName>
        <fullName evidence="8">Membrane protein</fullName>
    </submittedName>
</protein>
<dbReference type="Proteomes" id="UP000199318">
    <property type="component" value="Unassembled WGS sequence"/>
</dbReference>
<sequence>MTLKHTALVVKQDLHNIKRVPLAGLLIFALAVLPSLYAWFNIGAAWDPYANTEGVEVAVVNEDEGTTLEGEAVNLGEEVTASLADNDSLGWAFVDRDEAEQGVREGDYYASIQIGADFSQDIGAFLDGEPRQAEVHYEVNEKVNAIAPKMTDSGATTVTGKMNEEFTKETSQAMLTTFDKIGLTLEEELPAMKRLMNAVYDVEDSLPAVKSYTDAAIYLDENREEIASEREKLSELTALHPEAEEGAQLILAADEKMPEIRESADEALELKESLPDMEKLADDLSGVEDRLPEFERLLSDGLDQAEQIQTMLGDARSELEAIEEKLASAAAAEADFAEVTSSLETGTLTEDLADVSKMISESAEQAENVHNELEQYEEIFDEEELDDLANLTEALNEADERVEKIEGYVLELLEEENIDTLEEQLETSIEDGQAQLNNAQEYIKDVDEAFAKAERSASQAEEGLTQAEEHFPQIEAVIADLQKISGDSWTEVQSSLEAAEDFIRSDLPVMEEKTADAAAFIRTDLQEAEESATEIVNEVESAAPAVDEAVTAAADFGRYRLPDIDDGVSQAADELRELEEERTVSELIDVLQNDLADESAWLREPVALTENQLFPVPNYGSANVPFYSALALWVGALLLANLVSTGLIGPDRQEKFTSGDVYFGRGFLFIVVGALQGLIVSIGNLMLLGTYAEHPVMLVTASIFIGVVFMLIVYTLVSVFGNIGKAIAIVFLVLQLSAGGGMFPIETAPPFFQAVHPYLPFTYAIDLLREAVGGAVGSVVRYNVMILLSSAALSVLVGIFLKPLLAEKIEKTSEKSKSSRLID</sequence>
<comment type="subcellular location">
    <subcellularLocation>
        <location evidence="1">Membrane</location>
        <topology evidence="1">Multi-pass membrane protein</topology>
    </subcellularLocation>
</comment>
<evidence type="ECO:0000256" key="4">
    <source>
        <dbReference type="ARBA" id="ARBA00023136"/>
    </source>
</evidence>
<dbReference type="STRING" id="1464123.SAMN05444126_1297"/>
<gene>
    <name evidence="8" type="ORF">SAMN05444126_1297</name>
</gene>
<dbReference type="NCBIfam" id="TIGR03061">
    <property type="entry name" value="pip_yhgE_Nterm"/>
    <property type="match status" value="1"/>
</dbReference>
<organism evidence="8 9">
    <name type="scientific">Salisediminibacterium halotolerans</name>
    <dbReference type="NCBI Taxonomy" id="517425"/>
    <lineage>
        <taxon>Bacteria</taxon>
        <taxon>Bacillati</taxon>
        <taxon>Bacillota</taxon>
        <taxon>Bacilli</taxon>
        <taxon>Bacillales</taxon>
        <taxon>Bacillaceae</taxon>
        <taxon>Salisediminibacterium</taxon>
    </lineage>
</organism>
<evidence type="ECO:0000256" key="5">
    <source>
        <dbReference type="SAM" id="Coils"/>
    </source>
</evidence>
<evidence type="ECO:0000256" key="2">
    <source>
        <dbReference type="ARBA" id="ARBA00022692"/>
    </source>
</evidence>
<dbReference type="EMBL" id="FOGV01000029">
    <property type="protein sequence ID" value="SES29883.1"/>
    <property type="molecule type" value="Genomic_DNA"/>
</dbReference>
<dbReference type="PANTHER" id="PTHR43077:SF10">
    <property type="entry name" value="TRANSPORT PERMEASE PROTEIN"/>
    <property type="match status" value="1"/>
</dbReference>
<keyword evidence="5" id="KW-0175">Coiled coil</keyword>
<dbReference type="OrthoDB" id="9811483at2"/>
<dbReference type="GO" id="GO:0140359">
    <property type="term" value="F:ABC-type transporter activity"/>
    <property type="evidence" value="ECO:0007669"/>
    <property type="project" value="InterPro"/>
</dbReference>
<feature type="transmembrane region" description="Helical" evidence="6">
    <location>
        <begin position="20"/>
        <end position="40"/>
    </location>
</feature>
<keyword evidence="4 6" id="KW-0472">Membrane</keyword>
<dbReference type="NCBIfam" id="TIGR03062">
    <property type="entry name" value="pip_yhgE_Cterm"/>
    <property type="match status" value="1"/>
</dbReference>
<dbReference type="InterPro" id="IPR017501">
    <property type="entry name" value="Phage_infect_YhgE_C"/>
</dbReference>
<evidence type="ECO:0000256" key="6">
    <source>
        <dbReference type="SAM" id="Phobius"/>
    </source>
</evidence>
<dbReference type="AlphaFoldDB" id="A0A1H9W8U5"/>
<feature type="domain" description="ABC-2 type transporter transmembrane" evidence="7">
    <location>
        <begin position="657"/>
        <end position="770"/>
    </location>
</feature>
<dbReference type="InterPro" id="IPR051328">
    <property type="entry name" value="T7SS_ABC-Transporter"/>
</dbReference>
<keyword evidence="3 6" id="KW-1133">Transmembrane helix</keyword>
<dbReference type="GO" id="GO:0016020">
    <property type="term" value="C:membrane"/>
    <property type="evidence" value="ECO:0007669"/>
    <property type="project" value="UniProtKB-SubCell"/>
</dbReference>
<feature type="transmembrane region" description="Helical" evidence="6">
    <location>
        <begin position="782"/>
        <end position="801"/>
    </location>
</feature>
<evidence type="ECO:0000256" key="1">
    <source>
        <dbReference type="ARBA" id="ARBA00004141"/>
    </source>
</evidence>
<feature type="transmembrane region" description="Helical" evidence="6">
    <location>
        <begin position="667"/>
        <end position="691"/>
    </location>
</feature>
<feature type="transmembrane region" description="Helical" evidence="6">
    <location>
        <begin position="726"/>
        <end position="745"/>
    </location>
</feature>
<evidence type="ECO:0000313" key="8">
    <source>
        <dbReference type="EMBL" id="SES29883.1"/>
    </source>
</evidence>